<evidence type="ECO:0000256" key="1">
    <source>
        <dbReference type="SAM" id="MobiDB-lite"/>
    </source>
</evidence>
<comment type="caution">
    <text evidence="2">The sequence shown here is derived from an EMBL/GenBank/DDBJ whole genome shotgun (WGS) entry which is preliminary data.</text>
</comment>
<evidence type="ECO:0000313" key="3">
    <source>
        <dbReference type="Proteomes" id="UP001605036"/>
    </source>
</evidence>
<feature type="compositionally biased region" description="Basic and acidic residues" evidence="1">
    <location>
        <begin position="73"/>
        <end position="95"/>
    </location>
</feature>
<name>A0ABD1ZIS9_9MARC</name>
<accession>A0ABD1ZIS9</accession>
<proteinExistence type="predicted"/>
<dbReference type="Proteomes" id="UP001605036">
    <property type="component" value="Unassembled WGS sequence"/>
</dbReference>
<protein>
    <submittedName>
        <fullName evidence="2">Uncharacterized protein</fullName>
    </submittedName>
</protein>
<organism evidence="2 3">
    <name type="scientific">Riccia fluitans</name>
    <dbReference type="NCBI Taxonomy" id="41844"/>
    <lineage>
        <taxon>Eukaryota</taxon>
        <taxon>Viridiplantae</taxon>
        <taxon>Streptophyta</taxon>
        <taxon>Embryophyta</taxon>
        <taxon>Marchantiophyta</taxon>
        <taxon>Marchantiopsida</taxon>
        <taxon>Marchantiidae</taxon>
        <taxon>Marchantiales</taxon>
        <taxon>Ricciaceae</taxon>
        <taxon>Riccia</taxon>
    </lineage>
</organism>
<feature type="region of interest" description="Disordered" evidence="1">
    <location>
        <begin position="25"/>
        <end position="95"/>
    </location>
</feature>
<keyword evidence="3" id="KW-1185">Reference proteome</keyword>
<reference evidence="2 3" key="1">
    <citation type="submission" date="2024-09" db="EMBL/GenBank/DDBJ databases">
        <title>Chromosome-scale assembly of Riccia fluitans.</title>
        <authorList>
            <person name="Paukszto L."/>
            <person name="Sawicki J."/>
            <person name="Karawczyk K."/>
            <person name="Piernik-Szablinska J."/>
            <person name="Szczecinska M."/>
            <person name="Mazdziarz M."/>
        </authorList>
    </citation>
    <scope>NUCLEOTIDE SEQUENCE [LARGE SCALE GENOMIC DNA]</scope>
    <source>
        <strain evidence="2">Rf_01</strain>
        <tissue evidence="2">Aerial parts of the thallus</tissue>
    </source>
</reference>
<gene>
    <name evidence="2" type="ORF">R1flu_019365</name>
</gene>
<dbReference type="AlphaFoldDB" id="A0ABD1ZIS9"/>
<evidence type="ECO:0000313" key="2">
    <source>
        <dbReference type="EMBL" id="KAL2651237.1"/>
    </source>
</evidence>
<sequence>MVKYTSLPNVCFYWHRQGHQVHMCPVRKQGKTGKGSSGRQGETTLNEKRRATQGGRNEAGRAAPDASYNSRNVPKESGGRHRDHEREEARFYFKL</sequence>
<dbReference type="EMBL" id="JBHFFA010000001">
    <property type="protein sequence ID" value="KAL2651237.1"/>
    <property type="molecule type" value="Genomic_DNA"/>
</dbReference>